<proteinExistence type="predicted"/>
<dbReference type="Pfam" id="PF22124">
    <property type="entry name" value="Glyco_hydro_95_cat"/>
    <property type="match status" value="1"/>
</dbReference>
<sequence length="761" mass="85593">MNKLFLIAVIIFSGLGLKAQLPSGKRSITDAAQFYQKVTPKLIGKWTSPPKDVVTKRLTRGAIMGNGDVGATVGGDLSTLVFYIAKSDFWSSEIKLFEDSKKDPAPLPIGGISIKIKNQSHAANYLLEQDVVNAEVRSTFGTDAITRTRSWIDANDNYLVTEIWTESELPVTVSVETWAKADHVNYPSQAAVNGQIAVAARSTNSPDFIGSWTSKAAISTRIMGTEAKLSTDNKSISTSDFSISKGKPVKIISYISGGGKENNAYTKQSSEKLMALSGSSLNKKKLLSQQWWKQYWDRSYIQLHDDTFEKYYYGALYEIAASTKNSKVCPGLYGIWITTDSASWHSDIHLNYNGEGPFYGLFSSNRSELTHSYYDIFLDFVPEGERRAENDAYKLNKDLEGKSLKGVLFPVGLGPWGSVTDDVYLNQTINASFSSVIFIWNYEYTQDKLFLKTKSYPFIRKIGDFFEDYLKVDTVGGKRKYVLWTGAHEESWNKNASLDLGFVRMVYKFLLKASGDLNIDQDKKEKWTDILNKLSDFPTAIIEGKKMFTLDDAGWLVPKNNLSVLEFIYPAGALGFLSNPDSLQLAHNTIDYYTRPGYPGYFNINNFIKIFPIAIQSNYNPDVLLPNFKKVIKAQLQNNMTINDGVHGIEKAGAIDAINMMLLQSYNDVMILFPYWKKPASFKRLRAKGAFLVSAEQNEEIKNISIFSEKGNTCKMINPWPESSPKIYTVFRGLKKQVDYVKEGNTLIFRTNPGMEYILLK</sequence>
<dbReference type="PANTHER" id="PTHR31084:SF19">
    <property type="entry name" value="GLYCOSYL HYDROLASE FAMILY 95 N-TERMINAL DOMAIN-CONTAINING PROTEIN"/>
    <property type="match status" value="1"/>
</dbReference>
<dbReference type="InterPro" id="IPR054363">
    <property type="entry name" value="GH95_cat"/>
</dbReference>
<feature type="domain" description="Glycosyl hydrolase family 95 catalytic" evidence="2">
    <location>
        <begin position="304"/>
        <end position="537"/>
    </location>
</feature>
<comment type="caution">
    <text evidence="3">The sequence shown here is derived from an EMBL/GenBank/DDBJ whole genome shotgun (WGS) entry which is preliminary data.</text>
</comment>
<dbReference type="PANTHER" id="PTHR31084">
    <property type="entry name" value="ALPHA-L-FUCOSIDASE 2"/>
    <property type="match status" value="1"/>
</dbReference>
<evidence type="ECO:0000313" key="3">
    <source>
        <dbReference type="EMBL" id="MBB6500851.1"/>
    </source>
</evidence>
<dbReference type="EMBL" id="JACHCC010000007">
    <property type="protein sequence ID" value="MBB6500851.1"/>
    <property type="molecule type" value="Genomic_DNA"/>
</dbReference>
<evidence type="ECO:0000313" key="4">
    <source>
        <dbReference type="Proteomes" id="UP000521017"/>
    </source>
</evidence>
<dbReference type="GO" id="GO:0004560">
    <property type="term" value="F:alpha-L-fucosidase activity"/>
    <property type="evidence" value="ECO:0007669"/>
    <property type="project" value="TreeGrafter"/>
</dbReference>
<dbReference type="Gene3D" id="1.50.10.10">
    <property type="match status" value="1"/>
</dbReference>
<reference evidence="3 4" key="1">
    <citation type="submission" date="2020-08" db="EMBL/GenBank/DDBJ databases">
        <title>Genomic Encyclopedia of Type Strains, Phase IV (KMG-V): Genome sequencing to study the core and pangenomes of soil and plant-associated prokaryotes.</title>
        <authorList>
            <person name="Whitman W."/>
        </authorList>
    </citation>
    <scope>NUCLEOTIDE SEQUENCE [LARGE SCALE GENOMIC DNA]</scope>
    <source>
        <strain evidence="3 4">M2T3</strain>
    </source>
</reference>
<dbReference type="RefSeq" id="WP_184626042.1">
    <property type="nucleotide sequence ID" value="NZ_JACHCC010000007.1"/>
</dbReference>
<accession>A0A7X0MJC4</accession>
<protein>
    <submittedName>
        <fullName evidence="3">Uncharacterized protein</fullName>
    </submittedName>
</protein>
<feature type="domain" description="DUF5703" evidence="1">
    <location>
        <begin position="64"/>
        <end position="189"/>
    </location>
</feature>
<name>A0A7X0MJC4_9SPHI</name>
<dbReference type="InterPro" id="IPR043757">
    <property type="entry name" value="DUF5703_N"/>
</dbReference>
<dbReference type="InterPro" id="IPR012341">
    <property type="entry name" value="6hp_glycosidase-like_sf"/>
</dbReference>
<dbReference type="Gene3D" id="2.60.40.1180">
    <property type="entry name" value="Golgi alpha-mannosidase II"/>
    <property type="match status" value="1"/>
</dbReference>
<dbReference type="InterPro" id="IPR008928">
    <property type="entry name" value="6-hairpin_glycosidase_sf"/>
</dbReference>
<dbReference type="InterPro" id="IPR013780">
    <property type="entry name" value="Glyco_hydro_b"/>
</dbReference>
<dbReference type="SUPFAM" id="SSF48208">
    <property type="entry name" value="Six-hairpin glycosidases"/>
    <property type="match status" value="1"/>
</dbReference>
<evidence type="ECO:0000259" key="2">
    <source>
        <dbReference type="Pfam" id="PF22124"/>
    </source>
</evidence>
<dbReference type="GO" id="GO:0005975">
    <property type="term" value="P:carbohydrate metabolic process"/>
    <property type="evidence" value="ECO:0007669"/>
    <property type="project" value="InterPro"/>
</dbReference>
<dbReference type="AlphaFoldDB" id="A0A7X0MJC4"/>
<gene>
    <name evidence="3" type="ORF">HDF25_003010</name>
</gene>
<dbReference type="Proteomes" id="UP000521017">
    <property type="component" value="Unassembled WGS sequence"/>
</dbReference>
<dbReference type="Pfam" id="PF18961">
    <property type="entry name" value="DUF5703_N"/>
    <property type="match status" value="1"/>
</dbReference>
<organism evidence="3 4">
    <name type="scientific">Pedobacter cryoconitis</name>
    <dbReference type="NCBI Taxonomy" id="188932"/>
    <lineage>
        <taxon>Bacteria</taxon>
        <taxon>Pseudomonadati</taxon>
        <taxon>Bacteroidota</taxon>
        <taxon>Sphingobacteriia</taxon>
        <taxon>Sphingobacteriales</taxon>
        <taxon>Sphingobacteriaceae</taxon>
        <taxon>Pedobacter</taxon>
    </lineage>
</organism>
<evidence type="ECO:0000259" key="1">
    <source>
        <dbReference type="Pfam" id="PF18961"/>
    </source>
</evidence>